<proteinExistence type="predicted"/>
<reference evidence="1" key="1">
    <citation type="submission" date="2012-03" db="EMBL/GenBank/DDBJ databases">
        <title>Functional metagenomics reveals considerable lignocellulase gene clusters in the gut microbiome of a wood-feeding higher termite.</title>
        <authorList>
            <person name="Liu N."/>
        </authorList>
    </citation>
    <scope>NUCLEOTIDE SEQUENCE</scope>
</reference>
<sequence>MGHKQLVPEEALHEFWVIPHDFRAQRSTLCARREGSVKII</sequence>
<organism evidence="1">
    <name type="scientific">uncultured bacterium contig00097</name>
    <dbReference type="NCBI Taxonomy" id="1181566"/>
    <lineage>
        <taxon>Bacteria</taxon>
        <taxon>environmental samples</taxon>
    </lineage>
</organism>
<name>A0A806KKK3_9BACT</name>
<protein>
    <submittedName>
        <fullName evidence="1">Uncharacterized protein</fullName>
    </submittedName>
</protein>
<accession>A0A806KKK3</accession>
<evidence type="ECO:0000313" key="1">
    <source>
        <dbReference type="EMBL" id="AGS53670.1"/>
    </source>
</evidence>
<dbReference type="AlphaFoldDB" id="A0A806KKK3"/>
<dbReference type="EMBL" id="JQ844240">
    <property type="protein sequence ID" value="AGS53670.1"/>
    <property type="molecule type" value="Genomic_DNA"/>
</dbReference>